<dbReference type="InterPro" id="IPR009270">
    <property type="entry name" value="DUF927"/>
</dbReference>
<organism evidence="3 5">
    <name type="scientific">Alteromonas australica</name>
    <dbReference type="NCBI Taxonomy" id="589873"/>
    <lineage>
        <taxon>Bacteria</taxon>
        <taxon>Pseudomonadati</taxon>
        <taxon>Pseudomonadota</taxon>
        <taxon>Gammaproteobacteria</taxon>
        <taxon>Alteromonadales</taxon>
        <taxon>Alteromonadaceae</taxon>
        <taxon>Alteromonas/Salinimonas group</taxon>
        <taxon>Alteromonas</taxon>
    </lineage>
</organism>
<dbReference type="Pfam" id="PF06048">
    <property type="entry name" value="DUF927"/>
    <property type="match status" value="1"/>
</dbReference>
<evidence type="ECO:0000259" key="1">
    <source>
        <dbReference type="Pfam" id="PF06048"/>
    </source>
</evidence>
<proteinExistence type="predicted"/>
<dbReference type="EMBL" id="DNAN01000018">
    <property type="protein sequence ID" value="HAW74191.1"/>
    <property type="molecule type" value="Genomic_DNA"/>
</dbReference>
<dbReference type="Proteomes" id="UP000263517">
    <property type="component" value="Unassembled WGS sequence"/>
</dbReference>
<evidence type="ECO:0000313" key="2">
    <source>
        <dbReference type="EMBL" id="HAW74191.1"/>
    </source>
</evidence>
<dbReference type="EMBL" id="DONK01000003">
    <property type="protein sequence ID" value="HBU49672.1"/>
    <property type="molecule type" value="Genomic_DNA"/>
</dbReference>
<name>A0A358DUU1_9ALTE</name>
<protein>
    <recommendedName>
        <fullName evidence="1">DUF927 domain-containing protein</fullName>
    </recommendedName>
</protein>
<dbReference type="RefSeq" id="WP_272965723.1">
    <property type="nucleotide sequence ID" value="NZ_CALBIY010000100.1"/>
</dbReference>
<dbReference type="AlphaFoldDB" id="A0A358DUU1"/>
<comment type="caution">
    <text evidence="3">The sequence shown here is derived from an EMBL/GenBank/DDBJ whole genome shotgun (WGS) entry which is preliminary data.</text>
</comment>
<accession>A0A358DUU1</accession>
<dbReference type="Proteomes" id="UP000264779">
    <property type="component" value="Unassembled WGS sequence"/>
</dbReference>
<gene>
    <name evidence="2" type="ORF">DCW74_00465</name>
    <name evidence="3" type="ORF">DEB45_00305</name>
</gene>
<evidence type="ECO:0000313" key="4">
    <source>
        <dbReference type="Proteomes" id="UP000263517"/>
    </source>
</evidence>
<feature type="domain" description="DUF927" evidence="1">
    <location>
        <begin position="8"/>
        <end position="275"/>
    </location>
</feature>
<sequence length="574" mass="64738">MLKAKPDGIYALNKDGEERKISGPIDVKAIVSSHDKRDDFGRLLEWKNYFGLPIREVLPMGEVDDNFAKKFKKRLLRSGFQLSPGKYSWESLLAYLIETPCNKHAYSARQSGWVDGQFVTPDWSIGRYETPAVYVGDFAGDSLVESGSLLDWQQNIGKYCRGNPIMILAVCTALAAPIIGWTDLESFGIQIVGSSKSGKSTVMKVAASIYSDQTYWETWSSTSNGIESIARARNNMLLCLDEFKQCPAQEIGQLIYHLCNGVSKLRSQQDGALDKRYRWRTIFLSTGELTLEELLLGINQSVSAGQSVRLIEVPVFSKYDAFENTHGFTSAKEFAEYLSSCVGKYHGTFIKSWVEALSRFDCPNNEVIKEYKDIREQWPWPKNIESQANNVLDKFALLAAAGEIAINLGLLPWHLGEAKDALEQVATIWLDDRNSTENSESKKIIKKLIKLINKWRHSLSPRGESHNGSIGFFESGPELAWYIPQQLFKSEVIESVAHEYSQTVHYMLQKGWALSNEGARRTFKIGGERFIKFFPEKICRECGESVDLSHFYPNDNSLNSNANPTFPVSQSENC</sequence>
<evidence type="ECO:0000313" key="3">
    <source>
        <dbReference type="EMBL" id="HBU49672.1"/>
    </source>
</evidence>
<reference evidence="4 5" key="1">
    <citation type="journal article" date="2018" name="Nat. Biotechnol.">
        <title>A standardized bacterial taxonomy based on genome phylogeny substantially revises the tree of life.</title>
        <authorList>
            <person name="Parks D.H."/>
            <person name="Chuvochina M."/>
            <person name="Waite D.W."/>
            <person name="Rinke C."/>
            <person name="Skarshewski A."/>
            <person name="Chaumeil P.A."/>
            <person name="Hugenholtz P."/>
        </authorList>
    </citation>
    <scope>NUCLEOTIDE SEQUENCE [LARGE SCALE GENOMIC DNA]</scope>
    <source>
        <strain evidence="3">UBA11621</strain>
        <strain evidence="2">UBA11978</strain>
    </source>
</reference>
<evidence type="ECO:0000313" key="5">
    <source>
        <dbReference type="Proteomes" id="UP000264779"/>
    </source>
</evidence>